<dbReference type="Gene3D" id="3.90.550.10">
    <property type="entry name" value="Spore Coat Polysaccharide Biosynthesis Protein SpsA, Chain A"/>
    <property type="match status" value="1"/>
</dbReference>
<feature type="domain" description="Glycosyltransferase 2-like" evidence="1">
    <location>
        <begin position="8"/>
        <end position="120"/>
    </location>
</feature>
<sequence length="378" mass="43443">MGKNRKISIITVVYNAADTIEQTIKSVIRQKTENVEYILLDGMSTDGTYEIIRKYKDDVDIIVHEKDNGLYDALNKGIMLASGEIIGIIHGDDYYADGTISKVVAYYDTQDADILYGDALWFDKSGEDGLYACYNIEELWYRMAVPHPAVFVRKEAYLKHGLFDVRYAIAADYELMLRMYSEKARFVHVDEVLAYFRKGGLSAKRQEECIEEAKSISLRYIGRCGEPDKWLHKIEETYAIRKFEQLSEREEGLLIQGIERFMGNEGGNLTIFGIGKWGKRCFQVLESSNIEVDSFVDNNPARWGERYHGILIKSPDTLVDYCGSVLIATSKYEDEIKRQLEGMSKKISILSLSDWAREVLDCLQYIEWEPETYENDIG</sequence>
<dbReference type="PANTHER" id="PTHR22916">
    <property type="entry name" value="GLYCOSYLTRANSFERASE"/>
    <property type="match status" value="1"/>
</dbReference>
<dbReference type="InterPro" id="IPR029063">
    <property type="entry name" value="SAM-dependent_MTases_sf"/>
</dbReference>
<dbReference type="PANTHER" id="PTHR22916:SF3">
    <property type="entry name" value="UDP-GLCNAC:BETAGAL BETA-1,3-N-ACETYLGLUCOSAMINYLTRANSFERASE-LIKE PROTEIN 1"/>
    <property type="match status" value="1"/>
</dbReference>
<dbReference type="EC" id="2.4.1.-" evidence="2"/>
<dbReference type="AlphaFoldDB" id="A0A2K4ZAQ6"/>
<keyword evidence="2" id="KW-0328">Glycosyltransferase</keyword>
<evidence type="ECO:0000313" key="3">
    <source>
        <dbReference type="Proteomes" id="UP000236311"/>
    </source>
</evidence>
<protein>
    <submittedName>
        <fullName evidence="2">PGL/p-HBAD biosynthesis glycosyltransferase/MT3031</fullName>
        <ecNumber evidence="2">2.4.1.-</ecNumber>
    </submittedName>
</protein>
<dbReference type="SUPFAM" id="SSF53448">
    <property type="entry name" value="Nucleotide-diphospho-sugar transferases"/>
    <property type="match status" value="1"/>
</dbReference>
<name>A0A2K4ZAQ6_9FIRM</name>
<proteinExistence type="predicted"/>
<dbReference type="InterPro" id="IPR001173">
    <property type="entry name" value="Glyco_trans_2-like"/>
</dbReference>
<dbReference type="SUPFAM" id="SSF53335">
    <property type="entry name" value="S-adenosyl-L-methionine-dependent methyltransferases"/>
    <property type="match status" value="1"/>
</dbReference>
<dbReference type="EMBL" id="OFSM01000001">
    <property type="protein sequence ID" value="SOY27519.1"/>
    <property type="molecule type" value="Genomic_DNA"/>
</dbReference>
<dbReference type="Pfam" id="PF00535">
    <property type="entry name" value="Glycos_transf_2"/>
    <property type="match status" value="1"/>
</dbReference>
<evidence type="ECO:0000259" key="1">
    <source>
        <dbReference type="Pfam" id="PF00535"/>
    </source>
</evidence>
<reference evidence="2 3" key="1">
    <citation type="submission" date="2018-01" db="EMBL/GenBank/DDBJ databases">
        <authorList>
            <person name="Gaut B.S."/>
            <person name="Morton B.R."/>
            <person name="Clegg M.T."/>
            <person name="Duvall M.R."/>
        </authorList>
    </citation>
    <scope>NUCLEOTIDE SEQUENCE [LARGE SCALE GENOMIC DNA]</scope>
    <source>
        <strain evidence="2">GP69</strain>
    </source>
</reference>
<gene>
    <name evidence="2" type="ORF">AMURIS_00223</name>
</gene>
<dbReference type="InterPro" id="IPR029044">
    <property type="entry name" value="Nucleotide-diphossugar_trans"/>
</dbReference>
<dbReference type="CDD" id="cd06433">
    <property type="entry name" value="GT_2_WfgS_like"/>
    <property type="match status" value="1"/>
</dbReference>
<keyword evidence="3" id="KW-1185">Reference proteome</keyword>
<organism evidence="2 3">
    <name type="scientific">Acetatifactor muris</name>
    <dbReference type="NCBI Taxonomy" id="879566"/>
    <lineage>
        <taxon>Bacteria</taxon>
        <taxon>Bacillati</taxon>
        <taxon>Bacillota</taxon>
        <taxon>Clostridia</taxon>
        <taxon>Lachnospirales</taxon>
        <taxon>Lachnospiraceae</taxon>
        <taxon>Acetatifactor</taxon>
    </lineage>
</organism>
<dbReference type="GO" id="GO:0016758">
    <property type="term" value="F:hexosyltransferase activity"/>
    <property type="evidence" value="ECO:0007669"/>
    <property type="project" value="UniProtKB-ARBA"/>
</dbReference>
<dbReference type="Gene3D" id="3.40.50.720">
    <property type="entry name" value="NAD(P)-binding Rossmann-like Domain"/>
    <property type="match status" value="1"/>
</dbReference>
<accession>A0A2K4ZAQ6</accession>
<dbReference type="RefSeq" id="WP_172454912.1">
    <property type="nucleotide sequence ID" value="NZ_JANJZD010000016.1"/>
</dbReference>
<dbReference type="Proteomes" id="UP000236311">
    <property type="component" value="Unassembled WGS sequence"/>
</dbReference>
<evidence type="ECO:0000313" key="2">
    <source>
        <dbReference type="EMBL" id="SOY27519.1"/>
    </source>
</evidence>
<keyword evidence="2" id="KW-0808">Transferase</keyword>